<evidence type="ECO:0000259" key="2">
    <source>
        <dbReference type="SMART" id="SM00739"/>
    </source>
</evidence>
<dbReference type="GO" id="GO:0032784">
    <property type="term" value="P:regulation of DNA-templated transcription elongation"/>
    <property type="evidence" value="ECO:0007669"/>
    <property type="project" value="InterPro"/>
</dbReference>
<reference evidence="3 4" key="1">
    <citation type="submission" date="2019-04" db="EMBL/GenBank/DDBJ databases">
        <title>An improved genome assembly and genetic linkage map for asparagus bean, Vigna unguiculata ssp. sesquipedialis.</title>
        <authorList>
            <person name="Xia Q."/>
            <person name="Zhang R."/>
            <person name="Dong Y."/>
        </authorList>
    </citation>
    <scope>NUCLEOTIDE SEQUENCE [LARGE SCALE GENOMIC DNA]</scope>
    <source>
        <tissue evidence="3">Leaf</tissue>
    </source>
</reference>
<dbReference type="GO" id="GO:0006368">
    <property type="term" value="P:transcription elongation by RNA polymerase II"/>
    <property type="evidence" value="ECO:0007669"/>
    <property type="project" value="TreeGrafter"/>
</dbReference>
<protein>
    <submittedName>
        <fullName evidence="3">Transcription elongation factor SPT5</fullName>
    </submittedName>
</protein>
<feature type="compositionally biased region" description="Acidic residues" evidence="1">
    <location>
        <begin position="10"/>
        <end position="22"/>
    </location>
</feature>
<gene>
    <name evidence="3" type="ORF">DEO72_LG11g2671</name>
</gene>
<name>A0A4D6NT16_VIGUN</name>
<keyword evidence="3" id="KW-0251">Elongation factor</keyword>
<dbReference type="GO" id="GO:0005840">
    <property type="term" value="C:ribosome"/>
    <property type="evidence" value="ECO:0007669"/>
    <property type="project" value="InterPro"/>
</dbReference>
<feature type="compositionally biased region" description="Acidic residues" evidence="1">
    <location>
        <begin position="44"/>
        <end position="56"/>
    </location>
</feature>
<dbReference type="Gene3D" id="3.30.70.940">
    <property type="entry name" value="NusG, N-terminal domain"/>
    <property type="match status" value="1"/>
</dbReference>
<dbReference type="InterPro" id="IPR041976">
    <property type="entry name" value="KOW_Spt5_3"/>
</dbReference>
<accession>A0A4D6NT16</accession>
<dbReference type="PANTHER" id="PTHR11125">
    <property type="entry name" value="SUPPRESSOR OF TY 5"/>
    <property type="match status" value="1"/>
</dbReference>
<feature type="domain" description="KOW" evidence="2">
    <location>
        <begin position="209"/>
        <end position="236"/>
    </location>
</feature>
<feature type="region of interest" description="Disordered" evidence="1">
    <location>
        <begin position="1"/>
        <end position="122"/>
    </location>
</feature>
<evidence type="ECO:0000313" key="3">
    <source>
        <dbReference type="EMBL" id="QCE15659.1"/>
    </source>
</evidence>
<feature type="domain" description="KOW" evidence="2">
    <location>
        <begin position="261"/>
        <end position="288"/>
    </location>
</feature>
<dbReference type="CDD" id="cd06082">
    <property type="entry name" value="KOW_Spt5_2"/>
    <property type="match status" value="1"/>
</dbReference>
<evidence type="ECO:0000256" key="1">
    <source>
        <dbReference type="SAM" id="MobiDB-lite"/>
    </source>
</evidence>
<dbReference type="SMART" id="SM00739">
    <property type="entry name" value="KOW"/>
    <property type="match status" value="3"/>
</dbReference>
<sequence length="476" mass="54749">MSHWEMDRNDDNEDYMENEQVADIEKEDDRRRCGKRKRFGLNNDAEEVDEDDDNNDSDGYLNARGSGRRKYKKVSISKFFDEEAEVDSDEDEDEEEGEEVGEEDDFIVESGADLPEEDDGRRMRNRHMLPHHQDDDEDLEAVARNIKERYSRHLTDYNEETTYVEQQVLLPSVRDPKLWMVKCAIGRERQKFGIPLKSGDLFAKEKKRQFVRGDPVIIVKGDLKNLKGKVERVDEESIHIRPDIEGLVKTVAVNEREVCKYFEVGNHVKVVSGLKEGDTGMVVKVEQHVLILRSDTTEEHIRVFTKDVVQSSGVTTKVTRSPSSIPPSTKRFPHRGGPLDCMSIFFSCFIWRQSNINLLYISLRNFSDINLFEWDIVGGRHRSGRGRDGLAGKSVKVRQGPYKGYLGRVIEDKGTSVRVELECEMNVVTVDRNHISDNVAITPYRDTSRYGMGSETPMRDLKRVCSTQFAPLTEMK</sequence>
<dbReference type="Gene3D" id="2.30.30.30">
    <property type="match status" value="3"/>
</dbReference>
<keyword evidence="3" id="KW-0648">Protein biosynthesis</keyword>
<dbReference type="InterPro" id="IPR041978">
    <property type="entry name" value="KOW_Spt5_5"/>
</dbReference>
<dbReference type="SUPFAM" id="SSF50104">
    <property type="entry name" value="Translation proteins SH3-like domain"/>
    <property type="match status" value="2"/>
</dbReference>
<dbReference type="CDD" id="cd06085">
    <property type="entry name" value="KOW_Spt5_5"/>
    <property type="match status" value="1"/>
</dbReference>
<dbReference type="PANTHER" id="PTHR11125:SF7">
    <property type="entry name" value="TRANSCRIPTION ELONGATION FACTOR SPT5"/>
    <property type="match status" value="1"/>
</dbReference>
<dbReference type="InterPro" id="IPR005825">
    <property type="entry name" value="Ribosomal_uL24_CS"/>
</dbReference>
<dbReference type="Pfam" id="PF23290">
    <property type="entry name" value="KOW5_SPT5"/>
    <property type="match status" value="1"/>
</dbReference>
<dbReference type="InterPro" id="IPR036735">
    <property type="entry name" value="NGN_dom_sf"/>
</dbReference>
<dbReference type="CDD" id="cd06083">
    <property type="entry name" value="KOW_Spt5_3"/>
    <property type="match status" value="1"/>
</dbReference>
<dbReference type="InterPro" id="IPR041975">
    <property type="entry name" value="KOW_Spt5_2"/>
</dbReference>
<dbReference type="Pfam" id="PF11942">
    <property type="entry name" value="Spt5_N"/>
    <property type="match status" value="1"/>
</dbReference>
<dbReference type="GO" id="GO:0003746">
    <property type="term" value="F:translation elongation factor activity"/>
    <property type="evidence" value="ECO:0007669"/>
    <property type="project" value="UniProtKB-KW"/>
</dbReference>
<keyword evidence="4" id="KW-1185">Reference proteome</keyword>
<feature type="compositionally biased region" description="Acidic residues" evidence="1">
    <location>
        <begin position="82"/>
        <end position="107"/>
    </location>
</feature>
<dbReference type="InterPro" id="IPR014722">
    <property type="entry name" value="Rib_uL2_dom2"/>
</dbReference>
<dbReference type="GO" id="GO:0003729">
    <property type="term" value="F:mRNA binding"/>
    <property type="evidence" value="ECO:0007669"/>
    <property type="project" value="TreeGrafter"/>
</dbReference>
<feature type="compositionally biased region" description="Basic residues" evidence="1">
    <location>
        <begin position="66"/>
        <end position="75"/>
    </location>
</feature>
<dbReference type="GO" id="GO:0006357">
    <property type="term" value="P:regulation of transcription by RNA polymerase II"/>
    <property type="evidence" value="ECO:0007669"/>
    <property type="project" value="InterPro"/>
</dbReference>
<dbReference type="InterPro" id="IPR008991">
    <property type="entry name" value="Translation_prot_SH3-like_sf"/>
</dbReference>
<dbReference type="InterPro" id="IPR039659">
    <property type="entry name" value="SPT5"/>
</dbReference>
<dbReference type="GO" id="GO:0032044">
    <property type="term" value="C:DSIF complex"/>
    <property type="evidence" value="ECO:0007669"/>
    <property type="project" value="TreeGrafter"/>
</dbReference>
<dbReference type="InterPro" id="IPR022581">
    <property type="entry name" value="Spt5_N"/>
</dbReference>
<proteinExistence type="predicted"/>
<dbReference type="AlphaFoldDB" id="A0A4D6NT16"/>
<dbReference type="Proteomes" id="UP000501690">
    <property type="component" value="Linkage Group LG11"/>
</dbReference>
<evidence type="ECO:0000313" key="4">
    <source>
        <dbReference type="Proteomes" id="UP000501690"/>
    </source>
</evidence>
<dbReference type="InterPro" id="IPR005824">
    <property type="entry name" value="KOW"/>
</dbReference>
<organism evidence="3 4">
    <name type="scientific">Vigna unguiculata</name>
    <name type="common">Cowpea</name>
    <dbReference type="NCBI Taxonomy" id="3917"/>
    <lineage>
        <taxon>Eukaryota</taxon>
        <taxon>Viridiplantae</taxon>
        <taxon>Streptophyta</taxon>
        <taxon>Embryophyta</taxon>
        <taxon>Tracheophyta</taxon>
        <taxon>Spermatophyta</taxon>
        <taxon>Magnoliopsida</taxon>
        <taxon>eudicotyledons</taxon>
        <taxon>Gunneridae</taxon>
        <taxon>Pentapetalae</taxon>
        <taxon>rosids</taxon>
        <taxon>fabids</taxon>
        <taxon>Fabales</taxon>
        <taxon>Fabaceae</taxon>
        <taxon>Papilionoideae</taxon>
        <taxon>50 kb inversion clade</taxon>
        <taxon>NPAAA clade</taxon>
        <taxon>indigoferoid/millettioid clade</taxon>
        <taxon>Phaseoleae</taxon>
        <taxon>Vigna</taxon>
    </lineage>
</organism>
<feature type="domain" description="KOW" evidence="2">
    <location>
        <begin position="388"/>
        <end position="415"/>
    </location>
</feature>
<dbReference type="PROSITE" id="PS01108">
    <property type="entry name" value="RIBOSOMAL_L24"/>
    <property type="match status" value="1"/>
</dbReference>
<dbReference type="GO" id="GO:0003735">
    <property type="term" value="F:structural constituent of ribosome"/>
    <property type="evidence" value="ECO:0007669"/>
    <property type="project" value="InterPro"/>
</dbReference>
<dbReference type="Pfam" id="PF23284">
    <property type="entry name" value="KOW2_Spt5"/>
    <property type="match status" value="1"/>
</dbReference>
<dbReference type="EMBL" id="CP039355">
    <property type="protein sequence ID" value="QCE15659.1"/>
    <property type="molecule type" value="Genomic_DNA"/>
</dbReference>